<sequence length="78" mass="8920">PLILLQRSLFADHFHRNIDAVLTSTFFQQLCLMHFIVGALYTGRRKGSSKRDEWDVAPRSKRPQVALDTASIRVVPVK</sequence>
<organism evidence="2 3">
    <name type="scientific">Batillaria attramentaria</name>
    <dbReference type="NCBI Taxonomy" id="370345"/>
    <lineage>
        <taxon>Eukaryota</taxon>
        <taxon>Metazoa</taxon>
        <taxon>Spiralia</taxon>
        <taxon>Lophotrochozoa</taxon>
        <taxon>Mollusca</taxon>
        <taxon>Gastropoda</taxon>
        <taxon>Caenogastropoda</taxon>
        <taxon>Sorbeoconcha</taxon>
        <taxon>Cerithioidea</taxon>
        <taxon>Batillariidae</taxon>
        <taxon>Batillaria</taxon>
    </lineage>
</organism>
<feature type="non-terminal residue" evidence="2">
    <location>
        <position position="1"/>
    </location>
</feature>
<dbReference type="EMBL" id="JACVVK020000387">
    <property type="protein sequence ID" value="KAK7476027.1"/>
    <property type="molecule type" value="Genomic_DNA"/>
</dbReference>
<dbReference type="Proteomes" id="UP001519460">
    <property type="component" value="Unassembled WGS sequence"/>
</dbReference>
<reference evidence="2 3" key="1">
    <citation type="journal article" date="2023" name="Sci. Data">
        <title>Genome assembly of the Korean intertidal mud-creeper Batillaria attramentaria.</title>
        <authorList>
            <person name="Patra A.K."/>
            <person name="Ho P.T."/>
            <person name="Jun S."/>
            <person name="Lee S.J."/>
            <person name="Kim Y."/>
            <person name="Won Y.J."/>
        </authorList>
    </citation>
    <scope>NUCLEOTIDE SEQUENCE [LARGE SCALE GENOMIC DNA]</scope>
    <source>
        <strain evidence="2">Wonlab-2016</strain>
    </source>
</reference>
<keyword evidence="1" id="KW-1133">Transmembrane helix</keyword>
<proteinExistence type="predicted"/>
<evidence type="ECO:0000313" key="3">
    <source>
        <dbReference type="Proteomes" id="UP001519460"/>
    </source>
</evidence>
<evidence type="ECO:0000256" key="1">
    <source>
        <dbReference type="SAM" id="Phobius"/>
    </source>
</evidence>
<dbReference type="AlphaFoldDB" id="A0ABD0JNJ1"/>
<gene>
    <name evidence="2" type="ORF">BaRGS_00032734</name>
</gene>
<feature type="transmembrane region" description="Helical" evidence="1">
    <location>
        <begin position="20"/>
        <end position="41"/>
    </location>
</feature>
<evidence type="ECO:0000313" key="2">
    <source>
        <dbReference type="EMBL" id="KAK7476027.1"/>
    </source>
</evidence>
<keyword evidence="1" id="KW-0812">Transmembrane</keyword>
<keyword evidence="3" id="KW-1185">Reference proteome</keyword>
<protein>
    <submittedName>
        <fullName evidence="2">Uncharacterized protein</fullName>
    </submittedName>
</protein>
<accession>A0ABD0JNJ1</accession>
<feature type="non-terminal residue" evidence="2">
    <location>
        <position position="78"/>
    </location>
</feature>
<comment type="caution">
    <text evidence="2">The sequence shown here is derived from an EMBL/GenBank/DDBJ whole genome shotgun (WGS) entry which is preliminary data.</text>
</comment>
<keyword evidence="1" id="KW-0472">Membrane</keyword>
<name>A0ABD0JNJ1_9CAEN</name>